<evidence type="ECO:0000313" key="2">
    <source>
        <dbReference type="EMBL" id="GGZ13377.1"/>
    </source>
</evidence>
<comment type="caution">
    <text evidence="2">The sequence shown here is derived from an EMBL/GenBank/DDBJ whole genome shotgun (WGS) entry which is preliminary data.</text>
</comment>
<dbReference type="RefSeq" id="WP_229859060.1">
    <property type="nucleotide sequence ID" value="NZ_BMVW01000006.1"/>
</dbReference>
<protein>
    <recommendedName>
        <fullName evidence="1">DUF397 domain-containing protein</fullName>
    </recommendedName>
</protein>
<dbReference type="AlphaFoldDB" id="A0A918UIV1"/>
<dbReference type="Pfam" id="PF04149">
    <property type="entry name" value="DUF397"/>
    <property type="match status" value="1"/>
</dbReference>
<organism evidence="2 3">
    <name type="scientific">Streptomyces poonensis</name>
    <dbReference type="NCBI Taxonomy" id="68255"/>
    <lineage>
        <taxon>Bacteria</taxon>
        <taxon>Bacillati</taxon>
        <taxon>Actinomycetota</taxon>
        <taxon>Actinomycetes</taxon>
        <taxon>Kitasatosporales</taxon>
        <taxon>Streptomycetaceae</taxon>
        <taxon>Streptomyces</taxon>
    </lineage>
</organism>
<evidence type="ECO:0000313" key="3">
    <source>
        <dbReference type="Proteomes" id="UP000622166"/>
    </source>
</evidence>
<sequence length="74" mass="7937">MTAVDIAWRKSSFSEDSDGNCIELAQHGEGVLMRESDAPGAVMAAHAHGLRMLIAAVKAGTADSTWAWHMPSKR</sequence>
<dbReference type="InterPro" id="IPR007278">
    <property type="entry name" value="DUF397"/>
</dbReference>
<evidence type="ECO:0000259" key="1">
    <source>
        <dbReference type="Pfam" id="PF04149"/>
    </source>
</evidence>
<keyword evidence="3" id="KW-1185">Reference proteome</keyword>
<name>A0A918UIV1_9ACTN</name>
<dbReference type="EMBL" id="BMVW01000006">
    <property type="protein sequence ID" value="GGZ13377.1"/>
    <property type="molecule type" value="Genomic_DNA"/>
</dbReference>
<gene>
    <name evidence="2" type="ORF">GCM10010365_36520</name>
</gene>
<reference evidence="2" key="2">
    <citation type="submission" date="2020-09" db="EMBL/GenBank/DDBJ databases">
        <authorList>
            <person name="Sun Q."/>
            <person name="Ohkuma M."/>
        </authorList>
    </citation>
    <scope>NUCLEOTIDE SEQUENCE</scope>
    <source>
        <strain evidence="2">JCM 4815</strain>
    </source>
</reference>
<feature type="domain" description="DUF397" evidence="1">
    <location>
        <begin position="7"/>
        <end position="58"/>
    </location>
</feature>
<accession>A0A918UIV1</accession>
<proteinExistence type="predicted"/>
<dbReference type="Proteomes" id="UP000622166">
    <property type="component" value="Unassembled WGS sequence"/>
</dbReference>
<reference evidence="2" key="1">
    <citation type="journal article" date="2014" name="Int. J. Syst. Evol. Microbiol.">
        <title>Complete genome sequence of Corynebacterium casei LMG S-19264T (=DSM 44701T), isolated from a smear-ripened cheese.</title>
        <authorList>
            <consortium name="US DOE Joint Genome Institute (JGI-PGF)"/>
            <person name="Walter F."/>
            <person name="Albersmeier A."/>
            <person name="Kalinowski J."/>
            <person name="Ruckert C."/>
        </authorList>
    </citation>
    <scope>NUCLEOTIDE SEQUENCE</scope>
    <source>
        <strain evidence="2">JCM 4815</strain>
    </source>
</reference>